<gene>
    <name evidence="12" type="ORF">JIN85_10610</name>
</gene>
<dbReference type="Pfam" id="PF02424">
    <property type="entry name" value="ApbE"/>
    <property type="match status" value="1"/>
</dbReference>
<dbReference type="EMBL" id="JAENIJ010000015">
    <property type="protein sequence ID" value="MBK1882869.1"/>
    <property type="molecule type" value="Genomic_DNA"/>
</dbReference>
<evidence type="ECO:0000256" key="1">
    <source>
        <dbReference type="ARBA" id="ARBA00011955"/>
    </source>
</evidence>
<evidence type="ECO:0000256" key="9">
    <source>
        <dbReference type="ARBA" id="ARBA00048540"/>
    </source>
</evidence>
<name>A0A934S7Y0_9BACT</name>
<evidence type="ECO:0000313" key="12">
    <source>
        <dbReference type="EMBL" id="MBK1882869.1"/>
    </source>
</evidence>
<protein>
    <recommendedName>
        <fullName evidence="2 10">FAD:protein FMN transferase</fullName>
        <ecNumber evidence="1 10">2.7.1.180</ecNumber>
    </recommendedName>
    <alternativeName>
        <fullName evidence="8 10">Flavin transferase</fullName>
    </alternativeName>
</protein>
<evidence type="ECO:0000256" key="7">
    <source>
        <dbReference type="ARBA" id="ARBA00022842"/>
    </source>
</evidence>
<comment type="cofactor">
    <cofactor evidence="11">
        <name>Mg(2+)</name>
        <dbReference type="ChEBI" id="CHEBI:18420"/>
    </cofactor>
    <cofactor evidence="11">
        <name>Mn(2+)</name>
        <dbReference type="ChEBI" id="CHEBI:29035"/>
    </cofactor>
    <text evidence="11">Magnesium. Can also use manganese.</text>
</comment>
<evidence type="ECO:0000256" key="2">
    <source>
        <dbReference type="ARBA" id="ARBA00016337"/>
    </source>
</evidence>
<dbReference type="RefSeq" id="WP_200270419.1">
    <property type="nucleotide sequence ID" value="NZ_JAENIJ010000015.1"/>
</dbReference>
<keyword evidence="3 10" id="KW-0285">Flavoprotein</keyword>
<feature type="binding site" evidence="11">
    <location>
        <position position="288"/>
    </location>
    <ligand>
        <name>Mg(2+)</name>
        <dbReference type="ChEBI" id="CHEBI:18420"/>
    </ligand>
</feature>
<keyword evidence="5 10" id="KW-0479">Metal-binding</keyword>
<accession>A0A934S7Y0</accession>
<keyword evidence="6 10" id="KW-0274">FAD</keyword>
<reference evidence="12" key="1">
    <citation type="submission" date="2021-01" db="EMBL/GenBank/DDBJ databases">
        <title>Modified the classification status of verrucomicrobia.</title>
        <authorList>
            <person name="Feng X."/>
        </authorList>
    </citation>
    <scope>NUCLEOTIDE SEQUENCE</scope>
    <source>
        <strain evidence="12">KCTC 22041</strain>
    </source>
</reference>
<comment type="similarity">
    <text evidence="10">Belongs to the ApbE family.</text>
</comment>
<feature type="binding site" evidence="11">
    <location>
        <position position="284"/>
    </location>
    <ligand>
        <name>Mg(2+)</name>
        <dbReference type="ChEBI" id="CHEBI:18420"/>
    </ligand>
</feature>
<evidence type="ECO:0000256" key="8">
    <source>
        <dbReference type="ARBA" id="ARBA00031306"/>
    </source>
</evidence>
<evidence type="ECO:0000256" key="10">
    <source>
        <dbReference type="PIRNR" id="PIRNR006268"/>
    </source>
</evidence>
<feature type="binding site" evidence="11">
    <location>
        <position position="173"/>
    </location>
    <ligand>
        <name>Mg(2+)</name>
        <dbReference type="ChEBI" id="CHEBI:18420"/>
    </ligand>
</feature>
<dbReference type="PANTHER" id="PTHR30040">
    <property type="entry name" value="THIAMINE BIOSYNTHESIS LIPOPROTEIN APBE"/>
    <property type="match status" value="1"/>
</dbReference>
<dbReference type="InterPro" id="IPR024932">
    <property type="entry name" value="ApbE"/>
</dbReference>
<dbReference type="PIRSF" id="PIRSF006268">
    <property type="entry name" value="ApbE"/>
    <property type="match status" value="1"/>
</dbReference>
<dbReference type="PANTHER" id="PTHR30040:SF2">
    <property type="entry name" value="FAD:PROTEIN FMN TRANSFERASE"/>
    <property type="match status" value="1"/>
</dbReference>
<comment type="caution">
    <text evidence="12">The sequence shown here is derived from an EMBL/GenBank/DDBJ whole genome shotgun (WGS) entry which is preliminary data.</text>
</comment>
<dbReference type="SUPFAM" id="SSF143631">
    <property type="entry name" value="ApbE-like"/>
    <property type="match status" value="1"/>
</dbReference>
<evidence type="ECO:0000256" key="3">
    <source>
        <dbReference type="ARBA" id="ARBA00022630"/>
    </source>
</evidence>
<evidence type="ECO:0000256" key="5">
    <source>
        <dbReference type="ARBA" id="ARBA00022723"/>
    </source>
</evidence>
<evidence type="ECO:0000256" key="4">
    <source>
        <dbReference type="ARBA" id="ARBA00022679"/>
    </source>
</evidence>
<comment type="catalytic activity">
    <reaction evidence="9 10">
        <text>L-threonyl-[protein] + FAD = FMN-L-threonyl-[protein] + AMP + H(+)</text>
        <dbReference type="Rhea" id="RHEA:36847"/>
        <dbReference type="Rhea" id="RHEA-COMP:11060"/>
        <dbReference type="Rhea" id="RHEA-COMP:11061"/>
        <dbReference type="ChEBI" id="CHEBI:15378"/>
        <dbReference type="ChEBI" id="CHEBI:30013"/>
        <dbReference type="ChEBI" id="CHEBI:57692"/>
        <dbReference type="ChEBI" id="CHEBI:74257"/>
        <dbReference type="ChEBI" id="CHEBI:456215"/>
        <dbReference type="EC" id="2.7.1.180"/>
    </reaction>
</comment>
<evidence type="ECO:0000256" key="11">
    <source>
        <dbReference type="PIRSR" id="PIRSR006268-2"/>
    </source>
</evidence>
<dbReference type="Proteomes" id="UP000603141">
    <property type="component" value="Unassembled WGS sequence"/>
</dbReference>
<evidence type="ECO:0000313" key="13">
    <source>
        <dbReference type="Proteomes" id="UP000603141"/>
    </source>
</evidence>
<dbReference type="GO" id="GO:0046872">
    <property type="term" value="F:metal ion binding"/>
    <property type="evidence" value="ECO:0007669"/>
    <property type="project" value="UniProtKB-UniRule"/>
</dbReference>
<keyword evidence="13" id="KW-1185">Reference proteome</keyword>
<dbReference type="InterPro" id="IPR003374">
    <property type="entry name" value="ApbE-like_sf"/>
</dbReference>
<dbReference type="GO" id="GO:0016740">
    <property type="term" value="F:transferase activity"/>
    <property type="evidence" value="ECO:0007669"/>
    <property type="project" value="UniProtKB-UniRule"/>
</dbReference>
<dbReference type="Gene3D" id="3.10.520.10">
    <property type="entry name" value="ApbE-like domains"/>
    <property type="match status" value="1"/>
</dbReference>
<sequence>MMTRRQAIAWISAAALAPRVSARDASPVMERALMGTRFAIECDHPDQELVKTACTAAFAAADQINEVASDYIADSELLSLQKHPAGTPVKVSAELFPLLKQALEFAQKTDGLFDPTLGPLTKLWRESRRRLTLPSPEILEAARSVSGWKYLTLDEDKSTATFAKSGMRLDLGGIAKGQAADAMLAVLQKYGISRISITCGGDVRLGDPPEQRKGWRVGVRTFDKTSDSRTLILSNDAVSTSGDLQQAIEIDGVRYAHIIDPMTGLGITKKAAATVIAPCAAMSDALATACCIATPERARELVRTVGATELFLP</sequence>
<keyword evidence="4 10" id="KW-0808">Transferase</keyword>
<proteinExistence type="inferred from homology"/>
<dbReference type="EC" id="2.7.1.180" evidence="1 10"/>
<evidence type="ECO:0000256" key="6">
    <source>
        <dbReference type="ARBA" id="ARBA00022827"/>
    </source>
</evidence>
<dbReference type="AlphaFoldDB" id="A0A934S7Y0"/>
<keyword evidence="7 10" id="KW-0460">Magnesium</keyword>
<organism evidence="12 13">
    <name type="scientific">Luteolibacter pohnpeiensis</name>
    <dbReference type="NCBI Taxonomy" id="454153"/>
    <lineage>
        <taxon>Bacteria</taxon>
        <taxon>Pseudomonadati</taxon>
        <taxon>Verrucomicrobiota</taxon>
        <taxon>Verrucomicrobiia</taxon>
        <taxon>Verrucomicrobiales</taxon>
        <taxon>Verrucomicrobiaceae</taxon>
        <taxon>Luteolibacter</taxon>
    </lineage>
</organism>